<sequence>MQVDIGNNTVRENFSSIVSSEEIRQLNDRLQQAYAGAAPAQATAAGYQEGGGPGAVLSQRPVHHHTAEGSAAVPSSHENAFYLRHHSSLNLSRSSAGSRHSYYQQERRQQGSTPRSRSWQSQSPEEPALPQQQAILGVPHIAPGAWGATRANGSTAISKAFVSSRSNPSSIARGLQNHIIHPPHLQQQQTPAVFGSTGPLSVPMATTTWTPHHQQVCSDTVQGNGRVASAARTVEGSAGHIRDNLSKEMRGNEGDENRRCDEGSGPHVREDAGSQNCKEKPAPAPGPKLAHTKIQVGMRLRRWIIINRIGAGSFGETFTAMEVNSAAEEEDTLTVDAENLMLLENLPPVEERNEVCIKVEQENKNVLRLEALALKKVQPCPQVVRYLGSGCTNGMNYLVMEKLGSNLAELRRRSQHGTFNIYTTLKAGVSCLTAIRGVHDLGLVHRDIKPSNFVTGLPGTPDHTTCYLIDFGLARRFRRSNGEIRPPRENAGFRGTSRYASVASHHHQELGRVDDLWSLLFMLVEFATGTLPWRKYKEKDDIGRCKEESISPHLVRNLPREFQPFLAHLQTLRYEDEPDYDLLLTLMHRALDRRGYPPNKPVEWEIDSSMVESDMDGAGAPVMGAGAKALQGSLANLHDVGPAPESAGNKRSIDGNASDRTLQQQPRRAAPVPGVVELSSRDLLHTPPHLDAAQANSVASRVGSGNGAARNGLALPGYTADALYAHNSGTLRVSEVDIGDSGACQDSMQGNPPAVVDGSFPYPGQYPQGESADLPAATAGLAVEGSESLQAPVYSGEDDQNEYSLRENCSGAYIPPLAPAPLLNAAKGPSASPPGITPAAAPPAYSAPEPNNAGPWRETSANHQMFVRRADHQQRGKECDDPDGMKKGAGRSHQHMHGLIADLDASAEVAEEGEARNGKDGRASSKRKKKSLCECVFM</sequence>
<dbReference type="GO" id="GO:0005524">
    <property type="term" value="F:ATP binding"/>
    <property type="evidence" value="ECO:0007669"/>
    <property type="project" value="UniProtKB-KW"/>
</dbReference>
<dbReference type="EMBL" id="BLBS01000054">
    <property type="protein sequence ID" value="GET92368.1"/>
    <property type="molecule type" value="Genomic_DNA"/>
</dbReference>
<reference evidence="9" key="1">
    <citation type="submission" date="2019-11" db="EMBL/GenBank/DDBJ databases">
        <title>Leishmania tarentolae CDS.</title>
        <authorList>
            <person name="Goto Y."/>
            <person name="Yamagishi J."/>
        </authorList>
    </citation>
    <scope>NUCLEOTIDE SEQUENCE [LARGE SCALE GENOMIC DNA]</scope>
    <source>
        <strain evidence="9">Parrot Tar II</strain>
    </source>
</reference>
<keyword evidence="2" id="KW-0723">Serine/threonine-protein kinase</keyword>
<feature type="domain" description="Protein kinase" evidence="8">
    <location>
        <begin position="303"/>
        <end position="591"/>
    </location>
</feature>
<dbReference type="CDD" id="cd14017">
    <property type="entry name" value="STKc_TTBK"/>
    <property type="match status" value="1"/>
</dbReference>
<feature type="region of interest" description="Disordered" evidence="7">
    <location>
        <begin position="742"/>
        <end position="770"/>
    </location>
</feature>
<dbReference type="PANTHER" id="PTHR11909">
    <property type="entry name" value="CASEIN KINASE-RELATED"/>
    <property type="match status" value="1"/>
</dbReference>
<dbReference type="Proteomes" id="UP000419144">
    <property type="component" value="Unassembled WGS sequence"/>
</dbReference>
<dbReference type="Pfam" id="PF00069">
    <property type="entry name" value="Pkinase"/>
    <property type="match status" value="1"/>
</dbReference>
<evidence type="ECO:0000256" key="1">
    <source>
        <dbReference type="ARBA" id="ARBA00012513"/>
    </source>
</evidence>
<dbReference type="PROSITE" id="PS50011">
    <property type="entry name" value="PROTEIN_KINASE_DOM"/>
    <property type="match status" value="1"/>
</dbReference>
<evidence type="ECO:0000256" key="2">
    <source>
        <dbReference type="ARBA" id="ARBA00022527"/>
    </source>
</evidence>
<dbReference type="EC" id="2.7.11.1" evidence="1"/>
<feature type="region of interest" description="Disordered" evidence="7">
    <location>
        <begin position="92"/>
        <end position="130"/>
    </location>
</feature>
<evidence type="ECO:0000256" key="6">
    <source>
        <dbReference type="ARBA" id="ARBA00022840"/>
    </source>
</evidence>
<keyword evidence="5 9" id="KW-0418">Kinase</keyword>
<evidence type="ECO:0000313" key="9">
    <source>
        <dbReference type="EMBL" id="GET92368.1"/>
    </source>
</evidence>
<organism evidence="9 10">
    <name type="scientific">Leishmania tarentolae</name>
    <name type="common">Sauroleishmania tarentolae</name>
    <dbReference type="NCBI Taxonomy" id="5689"/>
    <lineage>
        <taxon>Eukaryota</taxon>
        <taxon>Discoba</taxon>
        <taxon>Euglenozoa</taxon>
        <taxon>Kinetoplastea</taxon>
        <taxon>Metakinetoplastina</taxon>
        <taxon>Trypanosomatida</taxon>
        <taxon>Trypanosomatidae</taxon>
        <taxon>Leishmaniinae</taxon>
        <taxon>Leishmania</taxon>
        <taxon>lizard Leishmania</taxon>
    </lineage>
</organism>
<evidence type="ECO:0000256" key="3">
    <source>
        <dbReference type="ARBA" id="ARBA00022679"/>
    </source>
</evidence>
<feature type="region of interest" description="Disordered" evidence="7">
    <location>
        <begin position="825"/>
        <end position="852"/>
    </location>
</feature>
<dbReference type="SUPFAM" id="SSF56112">
    <property type="entry name" value="Protein kinase-like (PK-like)"/>
    <property type="match status" value="1"/>
</dbReference>
<feature type="compositionally biased region" description="Polar residues" evidence="7">
    <location>
        <begin position="110"/>
        <end position="130"/>
    </location>
</feature>
<keyword evidence="10" id="KW-1185">Reference proteome</keyword>
<keyword evidence="4" id="KW-0547">Nucleotide-binding</keyword>
<dbReference type="InterPro" id="IPR008271">
    <property type="entry name" value="Ser/Thr_kinase_AS"/>
</dbReference>
<dbReference type="AlphaFoldDB" id="A0A640KSL0"/>
<dbReference type="InterPro" id="IPR047916">
    <property type="entry name" value="TTBK_Asator-like_STKc"/>
</dbReference>
<dbReference type="Gene3D" id="1.10.510.10">
    <property type="entry name" value="Transferase(Phosphotransferase) domain 1"/>
    <property type="match status" value="1"/>
</dbReference>
<feature type="region of interest" description="Disordered" evidence="7">
    <location>
        <begin position="247"/>
        <end position="288"/>
    </location>
</feature>
<feature type="compositionally biased region" description="Basic and acidic residues" evidence="7">
    <location>
        <begin position="247"/>
        <end position="281"/>
    </location>
</feature>
<keyword evidence="6" id="KW-0067">ATP-binding</keyword>
<evidence type="ECO:0000256" key="4">
    <source>
        <dbReference type="ARBA" id="ARBA00022741"/>
    </source>
</evidence>
<comment type="caution">
    <text evidence="9">The sequence shown here is derived from an EMBL/GenBank/DDBJ whole genome shotgun (WGS) entry which is preliminary data.</text>
</comment>
<feature type="compositionally biased region" description="Basic and acidic residues" evidence="7">
    <location>
        <begin position="913"/>
        <end position="923"/>
    </location>
</feature>
<evidence type="ECO:0000256" key="5">
    <source>
        <dbReference type="ARBA" id="ARBA00022777"/>
    </source>
</evidence>
<dbReference type="SMART" id="SM00220">
    <property type="entry name" value="S_TKc"/>
    <property type="match status" value="1"/>
</dbReference>
<feature type="region of interest" description="Disordered" evidence="7">
    <location>
        <begin position="872"/>
        <end position="894"/>
    </location>
</feature>
<dbReference type="InterPro" id="IPR000719">
    <property type="entry name" value="Prot_kinase_dom"/>
</dbReference>
<evidence type="ECO:0000313" key="10">
    <source>
        <dbReference type="Proteomes" id="UP000419144"/>
    </source>
</evidence>
<gene>
    <name evidence="9" type="ORF">LtaPh_3429200</name>
</gene>
<dbReference type="FunFam" id="1.10.510.10:FF:001706">
    <property type="entry name" value="Protein kinase, putative"/>
    <property type="match status" value="1"/>
</dbReference>
<dbReference type="GO" id="GO:0004674">
    <property type="term" value="F:protein serine/threonine kinase activity"/>
    <property type="evidence" value="ECO:0007669"/>
    <property type="project" value="UniProtKB-KW"/>
</dbReference>
<name>A0A640KSL0_LEITA</name>
<protein>
    <recommendedName>
        <fullName evidence="1">non-specific serine/threonine protein kinase</fullName>
        <ecNumber evidence="1">2.7.11.1</ecNumber>
    </recommendedName>
</protein>
<dbReference type="InterPro" id="IPR050235">
    <property type="entry name" value="CK1_Ser-Thr_kinase"/>
</dbReference>
<dbReference type="InterPro" id="IPR011009">
    <property type="entry name" value="Kinase-like_dom_sf"/>
</dbReference>
<feature type="region of interest" description="Disordered" evidence="7">
    <location>
        <begin position="44"/>
        <end position="74"/>
    </location>
</feature>
<feature type="compositionally biased region" description="Basic and acidic residues" evidence="7">
    <location>
        <begin position="872"/>
        <end position="886"/>
    </location>
</feature>
<dbReference type="PROSITE" id="PS00108">
    <property type="entry name" value="PROTEIN_KINASE_ST"/>
    <property type="match status" value="1"/>
</dbReference>
<feature type="compositionally biased region" description="Low complexity" evidence="7">
    <location>
        <begin position="837"/>
        <end position="850"/>
    </location>
</feature>
<proteinExistence type="predicted"/>
<feature type="region of interest" description="Disordered" evidence="7">
    <location>
        <begin position="906"/>
        <end position="930"/>
    </location>
</feature>
<dbReference type="VEuPathDB" id="TriTrypDB:LtaPh_3429200"/>
<accession>A0A640KSL0</accession>
<evidence type="ECO:0000259" key="8">
    <source>
        <dbReference type="PROSITE" id="PS50011"/>
    </source>
</evidence>
<dbReference type="OrthoDB" id="5979581at2759"/>
<evidence type="ECO:0000256" key="7">
    <source>
        <dbReference type="SAM" id="MobiDB-lite"/>
    </source>
</evidence>
<keyword evidence="3" id="KW-0808">Transferase</keyword>
<feature type="region of interest" description="Disordered" evidence="7">
    <location>
        <begin position="637"/>
        <end position="672"/>
    </location>
</feature>